<keyword evidence="2" id="KW-1185">Reference proteome</keyword>
<evidence type="ECO:0000313" key="2">
    <source>
        <dbReference type="Proteomes" id="UP000036196"/>
    </source>
</evidence>
<dbReference type="eggNOG" id="COG3539">
    <property type="taxonomic scope" value="Bacteria"/>
</dbReference>
<dbReference type="STRING" id="61647.LG71_14790"/>
<dbReference type="RefSeq" id="WP_048277905.1">
    <property type="nucleotide sequence ID" value="NZ_CACVCI010000001.1"/>
</dbReference>
<dbReference type="PATRIC" id="fig|61647.15.peg.204"/>
<dbReference type="EMBL" id="LDZF01000001">
    <property type="protein sequence ID" value="KMK16542.1"/>
    <property type="molecule type" value="Genomic_DNA"/>
</dbReference>
<dbReference type="Pfam" id="PF06551">
    <property type="entry name" value="DUF1120"/>
    <property type="match status" value="1"/>
</dbReference>
<name>A0A0J5M5I7_PLUGE</name>
<accession>A0A0J5M5I7</accession>
<sequence length="224" mass="23076">MNSLTKVALLALLAGQTMAAGRSVHIQITGESIPSACKPKIGGGATFDYGTLKAARLSANTFTLLEKKSLTFAIACAAPAKVQFRVNDVRKNSLAVPDNPRTAPFAIASASEGKFFGLGMAGGSKTGVYAMRLEEVNIDGQIPPGLTGLVSTDGGTVWATDSAVWLYSDGAKVSSIGQGSAVPAAFTTLTARLTVQAAINKTAELELNRAIGLDGLSALQIVYL</sequence>
<dbReference type="AlphaFoldDB" id="A0A0J5M5I7"/>
<dbReference type="InterPro" id="IPR010546">
    <property type="entry name" value="DUF1120"/>
</dbReference>
<protein>
    <submittedName>
        <fullName evidence="1">Uncharacterized protein</fullName>
    </submittedName>
</protein>
<evidence type="ECO:0000313" key="1">
    <source>
        <dbReference type="EMBL" id="KMK16542.1"/>
    </source>
</evidence>
<reference evidence="1 2" key="1">
    <citation type="submission" date="2015-05" db="EMBL/GenBank/DDBJ databases">
        <title>Genome sequences of Pluralibacter gergoviae.</title>
        <authorList>
            <person name="Greninger A.L."/>
            <person name="Miller S."/>
        </authorList>
    </citation>
    <scope>NUCLEOTIDE SEQUENCE [LARGE SCALE GENOMIC DNA]</scope>
    <source>
        <strain evidence="1 2">JS81F13</strain>
    </source>
</reference>
<gene>
    <name evidence="1" type="ORF">ABW06_00950</name>
</gene>
<proteinExistence type="predicted"/>
<organism evidence="1 2">
    <name type="scientific">Pluralibacter gergoviae</name>
    <name type="common">Enterobacter gergoviae</name>
    <dbReference type="NCBI Taxonomy" id="61647"/>
    <lineage>
        <taxon>Bacteria</taxon>
        <taxon>Pseudomonadati</taxon>
        <taxon>Pseudomonadota</taxon>
        <taxon>Gammaproteobacteria</taxon>
        <taxon>Enterobacterales</taxon>
        <taxon>Enterobacteriaceae</taxon>
        <taxon>Pluralibacter</taxon>
    </lineage>
</organism>
<dbReference type="Proteomes" id="UP000036196">
    <property type="component" value="Unassembled WGS sequence"/>
</dbReference>
<comment type="caution">
    <text evidence="1">The sequence shown here is derived from an EMBL/GenBank/DDBJ whole genome shotgun (WGS) entry which is preliminary data.</text>
</comment>